<name>A0A4Y2A4Q2_ARAVE</name>
<keyword evidence="3" id="KW-1185">Reference proteome</keyword>
<evidence type="ECO:0000313" key="1">
    <source>
        <dbReference type="EMBL" id="GBL74647.1"/>
    </source>
</evidence>
<dbReference type="Proteomes" id="UP000499080">
    <property type="component" value="Unassembled WGS sequence"/>
</dbReference>
<dbReference type="SUPFAM" id="SSF52087">
    <property type="entry name" value="CRAL/TRIO domain"/>
    <property type="match status" value="1"/>
</dbReference>
<dbReference type="InterPro" id="IPR036865">
    <property type="entry name" value="CRAL-TRIO_dom_sf"/>
</dbReference>
<gene>
    <name evidence="2" type="ORF">AVEN_210672_1</name>
    <name evidence="1" type="ORF">AVEN_71158_1</name>
</gene>
<dbReference type="OrthoDB" id="75724at2759"/>
<sequence length="67" mass="7483">MIKQIRKPITPTWNSQKDVRYTGSFDIDSFTVEQHFAATLASAEIGMETEASQVCGSRLIIDMQGMT</sequence>
<dbReference type="AlphaFoldDB" id="A0A4Y2A4Q2"/>
<feature type="non-terminal residue" evidence="2">
    <location>
        <position position="67"/>
    </location>
</feature>
<dbReference type="EMBL" id="BGPR01155261">
    <property type="protein sequence ID" value="GBL74647.1"/>
    <property type="molecule type" value="Genomic_DNA"/>
</dbReference>
<evidence type="ECO:0000313" key="3">
    <source>
        <dbReference type="Proteomes" id="UP000499080"/>
    </source>
</evidence>
<reference evidence="2 3" key="1">
    <citation type="journal article" date="2019" name="Sci. Rep.">
        <title>Orb-weaving spider Araneus ventricosus genome elucidates the spidroin gene catalogue.</title>
        <authorList>
            <person name="Kono N."/>
            <person name="Nakamura H."/>
            <person name="Ohtoshi R."/>
            <person name="Moran D.A.P."/>
            <person name="Shinohara A."/>
            <person name="Yoshida Y."/>
            <person name="Fujiwara M."/>
            <person name="Mori M."/>
            <person name="Tomita M."/>
            <person name="Arakawa K."/>
        </authorList>
    </citation>
    <scope>NUCLEOTIDE SEQUENCE [LARGE SCALE GENOMIC DNA]</scope>
</reference>
<protein>
    <recommendedName>
        <fullName evidence="4">STAS domain-containing protein</fullName>
    </recommendedName>
</protein>
<dbReference type="Gene3D" id="3.40.525.10">
    <property type="entry name" value="CRAL-TRIO lipid binding domain"/>
    <property type="match status" value="1"/>
</dbReference>
<dbReference type="EMBL" id="BGPR01155274">
    <property type="protein sequence ID" value="GBL74660.1"/>
    <property type="molecule type" value="Genomic_DNA"/>
</dbReference>
<organism evidence="2 3">
    <name type="scientific">Araneus ventricosus</name>
    <name type="common">Orbweaver spider</name>
    <name type="synonym">Epeira ventricosa</name>
    <dbReference type="NCBI Taxonomy" id="182803"/>
    <lineage>
        <taxon>Eukaryota</taxon>
        <taxon>Metazoa</taxon>
        <taxon>Ecdysozoa</taxon>
        <taxon>Arthropoda</taxon>
        <taxon>Chelicerata</taxon>
        <taxon>Arachnida</taxon>
        <taxon>Araneae</taxon>
        <taxon>Araneomorphae</taxon>
        <taxon>Entelegynae</taxon>
        <taxon>Araneoidea</taxon>
        <taxon>Araneidae</taxon>
        <taxon>Araneus</taxon>
    </lineage>
</organism>
<proteinExistence type="predicted"/>
<evidence type="ECO:0008006" key="4">
    <source>
        <dbReference type="Google" id="ProtNLM"/>
    </source>
</evidence>
<accession>A0A4Y2A4Q2</accession>
<evidence type="ECO:0000313" key="2">
    <source>
        <dbReference type="EMBL" id="GBL74660.1"/>
    </source>
</evidence>
<comment type="caution">
    <text evidence="2">The sequence shown here is derived from an EMBL/GenBank/DDBJ whole genome shotgun (WGS) entry which is preliminary data.</text>
</comment>